<keyword evidence="2" id="KW-1185">Reference proteome</keyword>
<accession>A0A844HX73</accession>
<evidence type="ECO:0000313" key="1">
    <source>
        <dbReference type="EMBL" id="MTH62062.1"/>
    </source>
</evidence>
<proteinExistence type="predicted"/>
<dbReference type="OrthoDB" id="9811399at2"/>
<reference evidence="1 2" key="1">
    <citation type="submission" date="2019-11" db="EMBL/GenBank/DDBJ databases">
        <authorList>
            <person name="Dong K."/>
        </authorList>
    </citation>
    <scope>NUCLEOTIDE SEQUENCE [LARGE SCALE GENOMIC DNA]</scope>
    <source>
        <strain evidence="1 2">NBRC 112902</strain>
    </source>
</reference>
<dbReference type="Gene3D" id="3.20.20.140">
    <property type="entry name" value="Metal-dependent hydrolases"/>
    <property type="match status" value="1"/>
</dbReference>
<sequence length="226" mass="24064">MKAIARIGTRIWARYGYTTAQEVQSMPNRADILAEIGKEGSVKIDVMPHTDVMTVKDYVAAHVSQEPLPCGRRKALLIAHRRAAPRCATVPITIRSGLPGRLQGYSAVSQEEVDGAVNWSFVNDIQLIVHANGEGASDGLIAVVDAATKSTPLIPVDAARRTVVTAYTRYLHGAITALVTARAVPRICGSVLAAFALVWRGSRAEIARVGLAKGQPAARVGRCACS</sequence>
<organism evidence="1 2">
    <name type="scientific">Paracoccus litorisediminis</name>
    <dbReference type="NCBI Taxonomy" id="2006130"/>
    <lineage>
        <taxon>Bacteria</taxon>
        <taxon>Pseudomonadati</taxon>
        <taxon>Pseudomonadota</taxon>
        <taxon>Alphaproteobacteria</taxon>
        <taxon>Rhodobacterales</taxon>
        <taxon>Paracoccaceae</taxon>
        <taxon>Paracoccus</taxon>
    </lineage>
</organism>
<dbReference type="RefSeq" id="WP_155042013.1">
    <property type="nucleotide sequence ID" value="NZ_JBHGCD010000022.1"/>
</dbReference>
<dbReference type="Proteomes" id="UP000449846">
    <property type="component" value="Unassembled WGS sequence"/>
</dbReference>
<name>A0A844HX73_9RHOB</name>
<evidence type="ECO:0000313" key="2">
    <source>
        <dbReference type="Proteomes" id="UP000449846"/>
    </source>
</evidence>
<comment type="caution">
    <text evidence="1">The sequence shown here is derived from an EMBL/GenBank/DDBJ whole genome shotgun (WGS) entry which is preliminary data.</text>
</comment>
<dbReference type="AlphaFoldDB" id="A0A844HX73"/>
<dbReference type="EMBL" id="WMIG01000025">
    <property type="protein sequence ID" value="MTH62062.1"/>
    <property type="molecule type" value="Genomic_DNA"/>
</dbReference>
<gene>
    <name evidence="1" type="ORF">GL300_22960</name>
</gene>
<protein>
    <submittedName>
        <fullName evidence="1">Uncharacterized protein</fullName>
    </submittedName>
</protein>